<reference evidence="1 2" key="1">
    <citation type="submission" date="2021-03" db="EMBL/GenBank/DDBJ databases">
        <title>Genomic Encyclopedia of Type Strains, Phase IV (KMG-IV): sequencing the most valuable type-strain genomes for metagenomic binning, comparative biology and taxonomic classification.</title>
        <authorList>
            <person name="Goeker M."/>
        </authorList>
    </citation>
    <scope>NUCLEOTIDE SEQUENCE [LARGE SCALE GENOMIC DNA]</scope>
    <source>
        <strain evidence="1 2">DSM 24950</strain>
    </source>
</reference>
<dbReference type="RefSeq" id="WP_167064825.1">
    <property type="nucleotide sequence ID" value="NZ_JAAOZR010000039.1"/>
</dbReference>
<name>A0ABS4IA62_9BACL</name>
<sequence length="183" mass="20348">MSFQHRKRAEQPVEVINMTESVYQTRLGNYFLGQTGLLTFGERNHAWGGLFNPSDSSIHLLCDVFTVTNYSPNPFTVEFWLKNNSLGKGIVSRNVASVNQAICPVPIPKVELRDADRLSESPKDGLFSFVQIAEPKSTVTHDLQGLIILTPGSSIIAFLRSQERGTVPARVGFGWWEDPALLT</sequence>
<evidence type="ECO:0000313" key="2">
    <source>
        <dbReference type="Proteomes" id="UP001519344"/>
    </source>
</evidence>
<gene>
    <name evidence="1" type="ORF">J2Z65_007034</name>
</gene>
<dbReference type="Pfam" id="PF19640">
    <property type="entry name" value="DUF6143"/>
    <property type="match status" value="1"/>
</dbReference>
<organism evidence="1 2">
    <name type="scientific">Paenibacillus aceris</name>
    <dbReference type="NCBI Taxonomy" id="869555"/>
    <lineage>
        <taxon>Bacteria</taxon>
        <taxon>Bacillati</taxon>
        <taxon>Bacillota</taxon>
        <taxon>Bacilli</taxon>
        <taxon>Bacillales</taxon>
        <taxon>Paenibacillaceae</taxon>
        <taxon>Paenibacillus</taxon>
    </lineage>
</organism>
<accession>A0ABS4IA62</accession>
<dbReference type="Proteomes" id="UP001519344">
    <property type="component" value="Unassembled WGS sequence"/>
</dbReference>
<evidence type="ECO:0000313" key="1">
    <source>
        <dbReference type="EMBL" id="MBP1967755.1"/>
    </source>
</evidence>
<proteinExistence type="predicted"/>
<comment type="caution">
    <text evidence="1">The sequence shown here is derived from an EMBL/GenBank/DDBJ whole genome shotgun (WGS) entry which is preliminary data.</text>
</comment>
<keyword evidence="2" id="KW-1185">Reference proteome</keyword>
<protein>
    <submittedName>
        <fullName evidence="1">Uncharacterized protein</fullName>
    </submittedName>
</protein>
<dbReference type="InterPro" id="IPR046141">
    <property type="entry name" value="DUF6143"/>
</dbReference>
<dbReference type="EMBL" id="JAGGKV010000041">
    <property type="protein sequence ID" value="MBP1967755.1"/>
    <property type="molecule type" value="Genomic_DNA"/>
</dbReference>